<dbReference type="Proteomes" id="UP000028302">
    <property type="component" value="Unassembled WGS sequence"/>
</dbReference>
<organism evidence="2 3">
    <name type="scientific">Salinisphaera hydrothermalis (strain C41B8)</name>
    <dbReference type="NCBI Taxonomy" id="1304275"/>
    <lineage>
        <taxon>Bacteria</taxon>
        <taxon>Pseudomonadati</taxon>
        <taxon>Pseudomonadota</taxon>
        <taxon>Gammaproteobacteria</taxon>
        <taxon>Salinisphaerales</taxon>
        <taxon>Salinisphaeraceae</taxon>
        <taxon>Salinisphaera</taxon>
    </lineage>
</organism>
<dbReference type="OrthoDB" id="3778086at2"/>
<keyword evidence="3" id="KW-1185">Reference proteome</keyword>
<accession>A0A084IPJ3</accession>
<protein>
    <submittedName>
        <fullName evidence="2">MarR family transcriptional regulator</fullName>
    </submittedName>
</protein>
<dbReference type="Gene3D" id="1.10.10.10">
    <property type="entry name" value="Winged helix-like DNA-binding domain superfamily/Winged helix DNA-binding domain"/>
    <property type="match status" value="1"/>
</dbReference>
<dbReference type="SMART" id="SM00347">
    <property type="entry name" value="HTH_MARR"/>
    <property type="match status" value="1"/>
</dbReference>
<dbReference type="InterPro" id="IPR039422">
    <property type="entry name" value="MarR/SlyA-like"/>
</dbReference>
<evidence type="ECO:0000259" key="1">
    <source>
        <dbReference type="PROSITE" id="PS50995"/>
    </source>
</evidence>
<dbReference type="PROSITE" id="PS50995">
    <property type="entry name" value="HTH_MARR_2"/>
    <property type="match status" value="1"/>
</dbReference>
<dbReference type="SUPFAM" id="SSF46785">
    <property type="entry name" value="Winged helix' DNA-binding domain"/>
    <property type="match status" value="1"/>
</dbReference>
<evidence type="ECO:0000313" key="2">
    <source>
        <dbReference type="EMBL" id="KEZ78627.1"/>
    </source>
</evidence>
<name>A0A084IPJ3_SALHC</name>
<dbReference type="eggNOG" id="COG1846">
    <property type="taxonomic scope" value="Bacteria"/>
</dbReference>
<comment type="caution">
    <text evidence="2">The sequence shown here is derived from an EMBL/GenBank/DDBJ whole genome shotgun (WGS) entry which is preliminary data.</text>
</comment>
<dbReference type="InterPro" id="IPR000835">
    <property type="entry name" value="HTH_MarR-typ"/>
</dbReference>
<proteinExistence type="predicted"/>
<dbReference type="EMBL" id="APNK01000003">
    <property type="protein sequence ID" value="KEZ78627.1"/>
    <property type="molecule type" value="Genomic_DNA"/>
</dbReference>
<dbReference type="AlphaFoldDB" id="A0A084IPJ3"/>
<dbReference type="InterPro" id="IPR036388">
    <property type="entry name" value="WH-like_DNA-bd_sf"/>
</dbReference>
<feature type="domain" description="HTH marR-type" evidence="1">
    <location>
        <begin position="27"/>
        <end position="159"/>
    </location>
</feature>
<reference evidence="2 3" key="1">
    <citation type="submission" date="2013-03" db="EMBL/GenBank/DDBJ databases">
        <title>Salinisphaera hydrothermalis C41B8 Genome Sequencing.</title>
        <authorList>
            <person name="Li C."/>
            <person name="Lai Q."/>
            <person name="Shao Z."/>
        </authorList>
    </citation>
    <scope>NUCLEOTIDE SEQUENCE [LARGE SCALE GENOMIC DNA]</scope>
    <source>
        <strain evidence="2 3">C41B8</strain>
    </source>
</reference>
<sequence>MKHASAQANTANFAEPARHGLDDGGLRMRLGYQLRRADLAMQQAFAREIGETFNLRQVEFSVLALLATNDAVRHKQISEVLGVAPSNMVGVMSGLEQRQLIKCRPDPSDGRSRFWLLTEPGRKLEREVAQAISEMEHRFVLERGAGDAALLVQALDRLW</sequence>
<dbReference type="PANTHER" id="PTHR33164">
    <property type="entry name" value="TRANSCRIPTIONAL REGULATOR, MARR FAMILY"/>
    <property type="match status" value="1"/>
</dbReference>
<dbReference type="PANTHER" id="PTHR33164:SF43">
    <property type="entry name" value="HTH-TYPE TRANSCRIPTIONAL REPRESSOR YETL"/>
    <property type="match status" value="1"/>
</dbReference>
<evidence type="ECO:0000313" key="3">
    <source>
        <dbReference type="Proteomes" id="UP000028302"/>
    </source>
</evidence>
<dbReference type="STRING" id="1304275.C41B8_03391"/>
<dbReference type="InterPro" id="IPR036390">
    <property type="entry name" value="WH_DNA-bd_sf"/>
</dbReference>
<gene>
    <name evidence="2" type="ORF">C41B8_03391</name>
</gene>
<dbReference type="Pfam" id="PF01047">
    <property type="entry name" value="MarR"/>
    <property type="match status" value="1"/>
</dbReference>
<dbReference type="RefSeq" id="WP_051882947.1">
    <property type="nucleotide sequence ID" value="NZ_APNK01000003.1"/>
</dbReference>
<dbReference type="GO" id="GO:0003700">
    <property type="term" value="F:DNA-binding transcription factor activity"/>
    <property type="evidence" value="ECO:0007669"/>
    <property type="project" value="InterPro"/>
</dbReference>
<dbReference type="GO" id="GO:0006950">
    <property type="term" value="P:response to stress"/>
    <property type="evidence" value="ECO:0007669"/>
    <property type="project" value="TreeGrafter"/>
</dbReference>